<name>A0A078S186_BACUN</name>
<evidence type="ECO:0000313" key="2">
    <source>
        <dbReference type="EMBL" id="KDS61833.1"/>
    </source>
</evidence>
<reference evidence="1 3" key="1">
    <citation type="submission" date="2014-04" db="EMBL/GenBank/DDBJ databases">
        <authorList>
            <person name="Sears C."/>
            <person name="Carroll K."/>
            <person name="Sack B.R."/>
            <person name="Qadri F."/>
            <person name="Myers L.L."/>
            <person name="Chung G.-T."/>
            <person name="Escheverria P."/>
            <person name="Fraser C.M."/>
            <person name="Sadzewicz L."/>
            <person name="Shefchek K.A."/>
            <person name="Tallon L."/>
            <person name="Das S.P."/>
            <person name="Daugherty S."/>
            <person name="Mongodin E.F."/>
        </authorList>
    </citation>
    <scope>NUCLEOTIDE SEQUENCE [LARGE SCALE GENOMIC DNA]</scope>
    <source>
        <strain evidence="1 3">3978 T3 ii</strain>
    </source>
</reference>
<accession>A0A078S186</accession>
<gene>
    <name evidence="1" type="ORF">M094_0395</name>
    <name evidence="2" type="ORF">M094_3531</name>
</gene>
<dbReference type="Proteomes" id="UP000028013">
    <property type="component" value="Unassembled WGS sequence"/>
</dbReference>
<proteinExistence type="predicted"/>
<evidence type="ECO:0000313" key="1">
    <source>
        <dbReference type="EMBL" id="KDS51560.1"/>
    </source>
</evidence>
<dbReference type="AlphaFoldDB" id="A0A078S186"/>
<dbReference type="EMBL" id="JNHN01000168">
    <property type="protein sequence ID" value="KDS51560.1"/>
    <property type="molecule type" value="Genomic_DNA"/>
</dbReference>
<protein>
    <submittedName>
        <fullName evidence="1">Uncharacterized protein</fullName>
    </submittedName>
</protein>
<evidence type="ECO:0000313" key="3">
    <source>
        <dbReference type="Proteomes" id="UP000028013"/>
    </source>
</evidence>
<organism evidence="1 3">
    <name type="scientific">Bacteroides uniformis str. 3978 T3 ii</name>
    <dbReference type="NCBI Taxonomy" id="1339349"/>
    <lineage>
        <taxon>Bacteria</taxon>
        <taxon>Pseudomonadati</taxon>
        <taxon>Bacteroidota</taxon>
        <taxon>Bacteroidia</taxon>
        <taxon>Bacteroidales</taxon>
        <taxon>Bacteroidaceae</taxon>
        <taxon>Bacteroides</taxon>
    </lineage>
</organism>
<comment type="caution">
    <text evidence="1">The sequence shown here is derived from an EMBL/GenBank/DDBJ whole genome shotgun (WGS) entry which is preliminary data.</text>
</comment>
<dbReference type="PATRIC" id="fig|1339349.3.peg.1651"/>
<dbReference type="EMBL" id="JNHN01000048">
    <property type="protein sequence ID" value="KDS61833.1"/>
    <property type="molecule type" value="Genomic_DNA"/>
</dbReference>
<sequence length="45" mass="4905">MDRNTNAVGVVYDGTTVSVTESLTQIEIEIINKIGIVHNNLNFDG</sequence>